<proteinExistence type="predicted"/>
<evidence type="ECO:0000256" key="4">
    <source>
        <dbReference type="ARBA" id="ARBA00023136"/>
    </source>
</evidence>
<dbReference type="PROSITE" id="PS50922">
    <property type="entry name" value="TLC"/>
    <property type="match status" value="1"/>
</dbReference>
<feature type="transmembrane region" description="Helical" evidence="6">
    <location>
        <begin position="100"/>
        <end position="121"/>
    </location>
</feature>
<gene>
    <name evidence="8" type="ORF">MCAP1_000527</name>
</gene>
<feature type="transmembrane region" description="Helical" evidence="6">
    <location>
        <begin position="128"/>
        <end position="148"/>
    </location>
</feature>
<feature type="transmembrane region" description="Helical" evidence="6">
    <location>
        <begin position="227"/>
        <end position="247"/>
    </location>
</feature>
<dbReference type="PANTHER" id="PTHR13439:SF0">
    <property type="entry name" value="TOPOISOMERASE I DAMAGE AFFECTED PROTEIN 4"/>
    <property type="match status" value="1"/>
</dbReference>
<dbReference type="EMBL" id="CP119908">
    <property type="protein sequence ID" value="WFD18326.1"/>
    <property type="molecule type" value="Genomic_DNA"/>
</dbReference>
<evidence type="ECO:0000256" key="6">
    <source>
        <dbReference type="SAM" id="Phobius"/>
    </source>
</evidence>
<dbReference type="SMART" id="SM00724">
    <property type="entry name" value="TLC"/>
    <property type="match status" value="1"/>
</dbReference>
<dbReference type="Proteomes" id="UP001220961">
    <property type="component" value="Chromosome 1"/>
</dbReference>
<feature type="transmembrane region" description="Helical" evidence="6">
    <location>
        <begin position="184"/>
        <end position="207"/>
    </location>
</feature>
<keyword evidence="2 5" id="KW-0812">Transmembrane</keyword>
<dbReference type="AlphaFoldDB" id="A0AAF0E521"/>
<evidence type="ECO:0000256" key="2">
    <source>
        <dbReference type="ARBA" id="ARBA00022692"/>
    </source>
</evidence>
<dbReference type="GO" id="GO:0005783">
    <property type="term" value="C:endoplasmic reticulum"/>
    <property type="evidence" value="ECO:0007669"/>
    <property type="project" value="TreeGrafter"/>
</dbReference>
<dbReference type="GO" id="GO:0016020">
    <property type="term" value="C:membrane"/>
    <property type="evidence" value="ECO:0007669"/>
    <property type="project" value="UniProtKB-SubCell"/>
</dbReference>
<reference evidence="8" key="1">
    <citation type="submission" date="2023-03" db="EMBL/GenBank/DDBJ databases">
        <title>Mating type loci evolution in Malassezia.</title>
        <authorList>
            <person name="Coelho M.A."/>
        </authorList>
    </citation>
    <scope>NUCLEOTIDE SEQUENCE</scope>
    <source>
        <strain evidence="8">CBS 10434</strain>
    </source>
</reference>
<feature type="transmembrane region" description="Helical" evidence="6">
    <location>
        <begin position="68"/>
        <end position="88"/>
    </location>
</feature>
<feature type="transmembrane region" description="Helical" evidence="6">
    <location>
        <begin position="154"/>
        <end position="172"/>
    </location>
</feature>
<evidence type="ECO:0000313" key="9">
    <source>
        <dbReference type="Proteomes" id="UP001220961"/>
    </source>
</evidence>
<protein>
    <recommendedName>
        <fullName evidence="7">TLC domain-containing protein</fullName>
    </recommendedName>
</protein>
<evidence type="ECO:0000256" key="1">
    <source>
        <dbReference type="ARBA" id="ARBA00004141"/>
    </source>
</evidence>
<feature type="domain" description="TLC" evidence="7">
    <location>
        <begin position="61"/>
        <end position="258"/>
    </location>
</feature>
<sequence length="267" mass="30877">MDKQTVVEWVRPYAEAWGLPYLPVHLISVMRSLLLWHALQLLSHLVSPKLFPRSFAKMSARTRTSWDLHMVSLVHSVIVAPIALYYWIQIDESTDRLWGYDYRLAQVYALSLGYFAWDVIVSLRFEGFAFVLHGLLGFIAATLVYKPLLMFDGLSILIWELSTPFLNIHWALDKLGRTGSRLQLINAVFLVLAYVCVRLLLGVYASYRLIELVRASVPTARPVPMGLRMIYTLGLPVLNFLNYMWFFKMLRAIRKRFPAERTKPKAP</sequence>
<evidence type="ECO:0000313" key="8">
    <source>
        <dbReference type="EMBL" id="WFD18326.1"/>
    </source>
</evidence>
<organism evidence="8 9">
    <name type="scientific">Malassezia caprae</name>
    <dbReference type="NCBI Taxonomy" id="1381934"/>
    <lineage>
        <taxon>Eukaryota</taxon>
        <taxon>Fungi</taxon>
        <taxon>Dikarya</taxon>
        <taxon>Basidiomycota</taxon>
        <taxon>Ustilaginomycotina</taxon>
        <taxon>Malasseziomycetes</taxon>
        <taxon>Malasseziales</taxon>
        <taxon>Malasseziaceae</taxon>
        <taxon>Malassezia</taxon>
    </lineage>
</organism>
<name>A0AAF0E521_9BASI</name>
<accession>A0AAF0E521</accession>
<keyword evidence="4 5" id="KW-0472">Membrane</keyword>
<evidence type="ECO:0000256" key="5">
    <source>
        <dbReference type="PROSITE-ProRule" id="PRU00205"/>
    </source>
</evidence>
<dbReference type="PANTHER" id="PTHR13439">
    <property type="entry name" value="CT120 PROTEIN"/>
    <property type="match status" value="1"/>
</dbReference>
<dbReference type="GO" id="GO:0055088">
    <property type="term" value="P:lipid homeostasis"/>
    <property type="evidence" value="ECO:0007669"/>
    <property type="project" value="TreeGrafter"/>
</dbReference>
<keyword evidence="9" id="KW-1185">Reference proteome</keyword>
<dbReference type="Pfam" id="PF03798">
    <property type="entry name" value="TRAM_LAG1_CLN8"/>
    <property type="match status" value="1"/>
</dbReference>
<evidence type="ECO:0000256" key="3">
    <source>
        <dbReference type="ARBA" id="ARBA00022989"/>
    </source>
</evidence>
<keyword evidence="3 6" id="KW-1133">Transmembrane helix</keyword>
<dbReference type="InterPro" id="IPR050846">
    <property type="entry name" value="TLCD"/>
</dbReference>
<dbReference type="InterPro" id="IPR006634">
    <property type="entry name" value="TLC-dom"/>
</dbReference>
<evidence type="ECO:0000259" key="7">
    <source>
        <dbReference type="PROSITE" id="PS50922"/>
    </source>
</evidence>
<comment type="subcellular location">
    <subcellularLocation>
        <location evidence="1">Membrane</location>
        <topology evidence="1">Multi-pass membrane protein</topology>
    </subcellularLocation>
</comment>